<accession>A0A0S4PXH8</accession>
<proteinExistence type="predicted"/>
<evidence type="ECO:0000313" key="3">
    <source>
        <dbReference type="Proteomes" id="UP000064525"/>
    </source>
</evidence>
<evidence type="ECO:0000313" key="2">
    <source>
        <dbReference type="EMBL" id="CUU40941.1"/>
    </source>
</evidence>
<keyword evidence="1" id="KW-1133">Transmembrane helix</keyword>
<gene>
    <name evidence="2" type="ORF">BN2458_PEG2058</name>
</gene>
<dbReference type="GeneID" id="78152285"/>
<sequence length="47" mass="5266">MGFEIMGMRVWDLSQPFGYFEAFSGIAIVCLCAGLCLCLLRYFPPKA</sequence>
<evidence type="ECO:0000256" key="1">
    <source>
        <dbReference type="SAM" id="Phobius"/>
    </source>
</evidence>
<dbReference type="Proteomes" id="UP000064525">
    <property type="component" value="Chromosome I"/>
</dbReference>
<protein>
    <submittedName>
        <fullName evidence="2">Predicted membrane-associated</fullName>
    </submittedName>
</protein>
<keyword evidence="1" id="KW-0812">Transmembrane</keyword>
<dbReference type="KEGG" id="hty:BN2458_PEG2058"/>
<keyword evidence="1" id="KW-0472">Membrane</keyword>
<dbReference type="EMBL" id="LN907858">
    <property type="protein sequence ID" value="CUU40941.1"/>
    <property type="molecule type" value="Genomic_DNA"/>
</dbReference>
<reference evidence="3" key="1">
    <citation type="submission" date="2015-11" db="EMBL/GenBank/DDBJ databases">
        <authorList>
            <person name="Anvar S.Y."/>
        </authorList>
    </citation>
    <scope>NUCLEOTIDE SEQUENCE [LARGE SCALE GENOMIC DNA]</scope>
</reference>
<name>A0A0S4PXH8_9HELI</name>
<dbReference type="RefSeq" id="WP_162845532.1">
    <property type="nucleotide sequence ID" value="NZ_CAJTQN010000001.1"/>
</dbReference>
<dbReference type="PATRIC" id="fig|76936.10.peg.2007"/>
<organism evidence="2 3">
    <name type="scientific">Helicobacter typhlonius</name>
    <dbReference type="NCBI Taxonomy" id="76936"/>
    <lineage>
        <taxon>Bacteria</taxon>
        <taxon>Pseudomonadati</taxon>
        <taxon>Campylobacterota</taxon>
        <taxon>Epsilonproteobacteria</taxon>
        <taxon>Campylobacterales</taxon>
        <taxon>Helicobacteraceae</taxon>
        <taxon>Helicobacter</taxon>
    </lineage>
</organism>
<dbReference type="AlphaFoldDB" id="A0A0S4PXH8"/>
<feature type="transmembrane region" description="Helical" evidence="1">
    <location>
        <begin position="20"/>
        <end position="43"/>
    </location>
</feature>